<dbReference type="EMBL" id="AMPO01000007">
    <property type="protein sequence ID" value="EKF85508.1"/>
    <property type="molecule type" value="Genomic_DNA"/>
</dbReference>
<dbReference type="AlphaFoldDB" id="K2QYX2"/>
<dbReference type="PATRIC" id="fig|1204725.3.peg.1759"/>
<keyword evidence="1" id="KW-0472">Membrane</keyword>
<gene>
    <name evidence="2" type="ORF">A994_08741</name>
</gene>
<dbReference type="RefSeq" id="WP_004031112.1">
    <property type="nucleotide sequence ID" value="NZ_AMPO01000007.1"/>
</dbReference>
<dbReference type="OrthoDB" id="380496at2157"/>
<accession>K2QYX2</accession>
<proteinExistence type="predicted"/>
<keyword evidence="1" id="KW-0812">Transmembrane</keyword>
<reference evidence="2 3" key="1">
    <citation type="journal article" date="2012" name="J. Bacteriol.">
        <title>Draft genome sequence of Methanobacterium formicicum DSM 3637, an archaebacterium isolated from the methane producer amoeba Pelomyxa palustris.</title>
        <authorList>
            <person name="Gutierrez G."/>
        </authorList>
    </citation>
    <scope>NUCLEOTIDE SEQUENCE [LARGE SCALE GENOMIC DNA]</scope>
    <source>
        <strain evidence="3">DSM 3637 / PP1</strain>
    </source>
</reference>
<feature type="transmembrane region" description="Helical" evidence="1">
    <location>
        <begin position="83"/>
        <end position="110"/>
    </location>
</feature>
<evidence type="ECO:0000313" key="2">
    <source>
        <dbReference type="EMBL" id="EKF85508.1"/>
    </source>
</evidence>
<evidence type="ECO:0000313" key="3">
    <source>
        <dbReference type="Proteomes" id="UP000007360"/>
    </source>
</evidence>
<comment type="caution">
    <text evidence="2">The sequence shown here is derived from an EMBL/GenBank/DDBJ whole genome shotgun (WGS) entry which is preliminary data.</text>
</comment>
<name>K2QYX2_METFP</name>
<evidence type="ECO:0000256" key="1">
    <source>
        <dbReference type="SAM" id="Phobius"/>
    </source>
</evidence>
<sequence>MKSTNTKSRKTLGGLSAYITELDSLRPPSRFGLSSQSFIVTMELLFKQQQKSYFTKKNNELNQKVSRHIHDFRTDTKVDSKEMILPFVFLFVVMFLAITIADGITVIYSLSIIQSLLSAVIVSLPLLYIYFSFIIMNRRRVLGERHNEEIKRSVQSLIEFGVQFTENNHLNQDPYPIKLRHNDYKGLSYEKRGNNNYVGFFEK</sequence>
<keyword evidence="3" id="KW-1185">Reference proteome</keyword>
<dbReference type="Proteomes" id="UP000007360">
    <property type="component" value="Unassembled WGS sequence"/>
</dbReference>
<feature type="transmembrane region" description="Helical" evidence="1">
    <location>
        <begin position="116"/>
        <end position="136"/>
    </location>
</feature>
<organism evidence="2 3">
    <name type="scientific">Methanobacterium formicicum (strain DSM 3637 / PP1)</name>
    <dbReference type="NCBI Taxonomy" id="1204725"/>
    <lineage>
        <taxon>Archaea</taxon>
        <taxon>Methanobacteriati</taxon>
        <taxon>Methanobacteriota</taxon>
        <taxon>Methanomada group</taxon>
        <taxon>Methanobacteria</taxon>
        <taxon>Methanobacteriales</taxon>
        <taxon>Methanobacteriaceae</taxon>
        <taxon>Methanobacterium</taxon>
    </lineage>
</organism>
<keyword evidence="1" id="KW-1133">Transmembrane helix</keyword>
<protein>
    <submittedName>
        <fullName evidence="2">Uncharacterized protein</fullName>
    </submittedName>
</protein>